<comment type="function">
    <text evidence="5">RNA helicase.</text>
</comment>
<dbReference type="InterPro" id="IPR001650">
    <property type="entry name" value="Helicase_C-like"/>
</dbReference>
<comment type="similarity">
    <text evidence="5">Belongs to the DEAD box helicase family.</text>
</comment>
<evidence type="ECO:0000259" key="7">
    <source>
        <dbReference type="PROSITE" id="PS51192"/>
    </source>
</evidence>
<dbReference type="InterPro" id="IPR027417">
    <property type="entry name" value="P-loop_NTPase"/>
</dbReference>
<comment type="catalytic activity">
    <reaction evidence="5">
        <text>ATP + H2O = ADP + phosphate + H(+)</text>
        <dbReference type="Rhea" id="RHEA:13065"/>
        <dbReference type="ChEBI" id="CHEBI:15377"/>
        <dbReference type="ChEBI" id="CHEBI:15378"/>
        <dbReference type="ChEBI" id="CHEBI:30616"/>
        <dbReference type="ChEBI" id="CHEBI:43474"/>
        <dbReference type="ChEBI" id="CHEBI:456216"/>
        <dbReference type="EC" id="3.6.4.13"/>
    </reaction>
</comment>
<dbReference type="GO" id="GO:0005524">
    <property type="term" value="F:ATP binding"/>
    <property type="evidence" value="ECO:0007669"/>
    <property type="project" value="UniProtKB-UniRule"/>
</dbReference>
<dbReference type="GO" id="GO:0003724">
    <property type="term" value="F:RNA helicase activity"/>
    <property type="evidence" value="ECO:0007669"/>
    <property type="project" value="UniProtKB-EC"/>
</dbReference>
<sequence length="528" mass="57958">MGLSRMTEIQAKTFDAAFSGRDVLGRARTGTGKTVAFLLPAIERVLRTSSGHVDGSDVGVLVISPTRELATQIGAEAGRLLTFHKGTTVQVVYGGTKATRDVSRLKERVPTVLVATPGRLKDLLQTAMIGGVRFSKVLSRTSVVVLDETDQLLDQGFRREILAILNHLPRCDRRQTLLFSATVPRELREIMKQTMKPDYVEVDCIQDGGSADGEGGMSAQTHVHVRQSHALIPSVGRYVSSVIRVVKEAARDGVADRAETKNGRVETDNKIVVFFPTSRMVSFFAALFNDVVKMPVMELHSRKSQGYRNRVSGEFREAESGILFTSDVSARGVDYPGVTHVVQFGIPSSRDQYIHRLGRTGRAGADGKGWLVLGPFESSFLEELKQINVPKDLALTDVLRDTVEDDETEELMRVLTDKVGSSGDQNLAKSGEGAYQAFLGYYLGQMKRMKMDKKESLVDIANEFSAAMGFRRPPTLAKNMASKMGLVGLIVLSGSDVGRGSSKSPPSSKRERTRTDATKPHQRLRKRN</sequence>
<evidence type="ECO:0000256" key="3">
    <source>
        <dbReference type="ARBA" id="ARBA00022840"/>
    </source>
</evidence>
<dbReference type="Pfam" id="PF00270">
    <property type="entry name" value="DEAD"/>
    <property type="match status" value="1"/>
</dbReference>
<proteinExistence type="inferred from homology"/>
<evidence type="ECO:0000313" key="9">
    <source>
        <dbReference type="EMBL" id="KAL3805729.1"/>
    </source>
</evidence>
<accession>A0ABD3QZQ3</accession>
<keyword evidence="4 5" id="KW-0694">RNA-binding</keyword>
<dbReference type="PROSITE" id="PS51194">
    <property type="entry name" value="HELICASE_CTER"/>
    <property type="match status" value="1"/>
</dbReference>
<keyword evidence="1 5" id="KW-0547">Nucleotide-binding</keyword>
<feature type="domain" description="Helicase ATP-binding" evidence="7">
    <location>
        <begin position="14"/>
        <end position="201"/>
    </location>
</feature>
<evidence type="ECO:0000256" key="4">
    <source>
        <dbReference type="ARBA" id="ARBA00022884"/>
    </source>
</evidence>
<reference evidence="9 10" key="1">
    <citation type="submission" date="2024-10" db="EMBL/GenBank/DDBJ databases">
        <title>Updated reference genomes for cyclostephanoid diatoms.</title>
        <authorList>
            <person name="Roberts W.R."/>
            <person name="Alverson A.J."/>
        </authorList>
    </citation>
    <scope>NUCLEOTIDE SEQUENCE [LARGE SCALE GENOMIC DNA]</scope>
    <source>
        <strain evidence="9 10">AJA276-08</strain>
    </source>
</reference>
<keyword evidence="5" id="KW-0347">Helicase</keyword>
<dbReference type="Pfam" id="PF00271">
    <property type="entry name" value="Helicase_C"/>
    <property type="match status" value="1"/>
</dbReference>
<dbReference type="InterPro" id="IPR014001">
    <property type="entry name" value="Helicase_ATP-bd"/>
</dbReference>
<dbReference type="Gene3D" id="3.40.50.300">
    <property type="entry name" value="P-loop containing nucleotide triphosphate hydrolases"/>
    <property type="match status" value="2"/>
</dbReference>
<dbReference type="PANTHER" id="PTHR24031">
    <property type="entry name" value="RNA HELICASE"/>
    <property type="match status" value="1"/>
</dbReference>
<dbReference type="PROSITE" id="PS51192">
    <property type="entry name" value="HELICASE_ATP_BIND_1"/>
    <property type="match status" value="1"/>
</dbReference>
<evidence type="ECO:0000259" key="8">
    <source>
        <dbReference type="PROSITE" id="PS51194"/>
    </source>
</evidence>
<evidence type="ECO:0000256" key="1">
    <source>
        <dbReference type="ARBA" id="ARBA00022741"/>
    </source>
</evidence>
<dbReference type="GO" id="GO:0016787">
    <property type="term" value="F:hydrolase activity"/>
    <property type="evidence" value="ECO:0007669"/>
    <property type="project" value="UniProtKB-KW"/>
</dbReference>
<comment type="domain">
    <text evidence="5">The Q motif is unique to and characteristic of the DEAD box family of RNA helicases and controls ATP binding and hydrolysis.</text>
</comment>
<dbReference type="SMART" id="SM00487">
    <property type="entry name" value="DEXDc"/>
    <property type="match status" value="1"/>
</dbReference>
<dbReference type="EC" id="3.6.4.13" evidence="5"/>
<gene>
    <name evidence="9" type="ORF">ACHAW5_010932</name>
</gene>
<dbReference type="EMBL" id="JALLAZ020000021">
    <property type="protein sequence ID" value="KAL3805729.1"/>
    <property type="molecule type" value="Genomic_DNA"/>
</dbReference>
<dbReference type="SUPFAM" id="SSF52540">
    <property type="entry name" value="P-loop containing nucleoside triphosphate hydrolases"/>
    <property type="match status" value="1"/>
</dbReference>
<feature type="domain" description="Helicase C-terminal" evidence="8">
    <location>
        <begin position="238"/>
        <end position="416"/>
    </location>
</feature>
<feature type="compositionally biased region" description="Low complexity" evidence="6">
    <location>
        <begin position="498"/>
        <end position="507"/>
    </location>
</feature>
<feature type="region of interest" description="Disordered" evidence="6">
    <location>
        <begin position="495"/>
        <end position="528"/>
    </location>
</feature>
<dbReference type="SMART" id="SM00490">
    <property type="entry name" value="HELICc"/>
    <property type="match status" value="1"/>
</dbReference>
<comment type="caution">
    <text evidence="9">The sequence shown here is derived from an EMBL/GenBank/DDBJ whole genome shotgun (WGS) entry which is preliminary data.</text>
</comment>
<keyword evidence="3 5" id="KW-0067">ATP-binding</keyword>
<evidence type="ECO:0000256" key="5">
    <source>
        <dbReference type="RuleBase" id="RU365068"/>
    </source>
</evidence>
<dbReference type="GO" id="GO:0003723">
    <property type="term" value="F:RNA binding"/>
    <property type="evidence" value="ECO:0007669"/>
    <property type="project" value="UniProtKB-UniRule"/>
</dbReference>
<dbReference type="InterPro" id="IPR011545">
    <property type="entry name" value="DEAD/DEAH_box_helicase_dom"/>
</dbReference>
<dbReference type="CDD" id="cd18787">
    <property type="entry name" value="SF2_C_DEAD"/>
    <property type="match status" value="1"/>
</dbReference>
<evidence type="ECO:0000313" key="10">
    <source>
        <dbReference type="Proteomes" id="UP001530315"/>
    </source>
</evidence>
<evidence type="ECO:0000256" key="2">
    <source>
        <dbReference type="ARBA" id="ARBA00022801"/>
    </source>
</evidence>
<dbReference type="AlphaFoldDB" id="A0ABD3QZQ3"/>
<feature type="compositionally biased region" description="Basic and acidic residues" evidence="6">
    <location>
        <begin position="508"/>
        <end position="519"/>
    </location>
</feature>
<keyword evidence="2 5" id="KW-0378">Hydrolase</keyword>
<organism evidence="9 10">
    <name type="scientific">Stephanodiscus triporus</name>
    <dbReference type="NCBI Taxonomy" id="2934178"/>
    <lineage>
        <taxon>Eukaryota</taxon>
        <taxon>Sar</taxon>
        <taxon>Stramenopiles</taxon>
        <taxon>Ochrophyta</taxon>
        <taxon>Bacillariophyta</taxon>
        <taxon>Coscinodiscophyceae</taxon>
        <taxon>Thalassiosirophycidae</taxon>
        <taxon>Stephanodiscales</taxon>
        <taxon>Stephanodiscaceae</taxon>
        <taxon>Stephanodiscus</taxon>
    </lineage>
</organism>
<name>A0ABD3QZQ3_9STRA</name>
<keyword evidence="10" id="KW-1185">Reference proteome</keyword>
<dbReference type="Proteomes" id="UP001530315">
    <property type="component" value="Unassembled WGS sequence"/>
</dbReference>
<evidence type="ECO:0000256" key="6">
    <source>
        <dbReference type="SAM" id="MobiDB-lite"/>
    </source>
</evidence>
<protein>
    <recommendedName>
        <fullName evidence="5">ATP-dependent RNA helicase</fullName>
        <ecNumber evidence="5">3.6.4.13</ecNumber>
    </recommendedName>
</protein>